<gene>
    <name evidence="1" type="ORF">CY34DRAFT_183559</name>
</gene>
<evidence type="ECO:0000313" key="2">
    <source>
        <dbReference type="Proteomes" id="UP000054485"/>
    </source>
</evidence>
<dbReference type="EMBL" id="KN835257">
    <property type="protein sequence ID" value="KIK41813.1"/>
    <property type="molecule type" value="Genomic_DNA"/>
</dbReference>
<keyword evidence="2" id="KW-1185">Reference proteome</keyword>
<organism evidence="1 2">
    <name type="scientific">Suillus luteus UH-Slu-Lm8-n1</name>
    <dbReference type="NCBI Taxonomy" id="930992"/>
    <lineage>
        <taxon>Eukaryota</taxon>
        <taxon>Fungi</taxon>
        <taxon>Dikarya</taxon>
        <taxon>Basidiomycota</taxon>
        <taxon>Agaricomycotina</taxon>
        <taxon>Agaricomycetes</taxon>
        <taxon>Agaricomycetidae</taxon>
        <taxon>Boletales</taxon>
        <taxon>Suillineae</taxon>
        <taxon>Suillaceae</taxon>
        <taxon>Suillus</taxon>
    </lineage>
</organism>
<dbReference type="Proteomes" id="UP000054485">
    <property type="component" value="Unassembled WGS sequence"/>
</dbReference>
<protein>
    <submittedName>
        <fullName evidence="1">Uncharacterized protein</fullName>
    </submittedName>
</protein>
<accession>A0A0D0BET4</accession>
<reference evidence="2" key="2">
    <citation type="submission" date="2015-01" db="EMBL/GenBank/DDBJ databases">
        <title>Evolutionary Origins and Diversification of the Mycorrhizal Mutualists.</title>
        <authorList>
            <consortium name="DOE Joint Genome Institute"/>
            <consortium name="Mycorrhizal Genomics Consortium"/>
            <person name="Kohler A."/>
            <person name="Kuo A."/>
            <person name="Nagy L.G."/>
            <person name="Floudas D."/>
            <person name="Copeland A."/>
            <person name="Barry K.W."/>
            <person name="Cichocki N."/>
            <person name="Veneault-Fourrey C."/>
            <person name="LaButti K."/>
            <person name="Lindquist E.A."/>
            <person name="Lipzen A."/>
            <person name="Lundell T."/>
            <person name="Morin E."/>
            <person name="Murat C."/>
            <person name="Riley R."/>
            <person name="Ohm R."/>
            <person name="Sun H."/>
            <person name="Tunlid A."/>
            <person name="Henrissat B."/>
            <person name="Grigoriev I.V."/>
            <person name="Hibbett D.S."/>
            <person name="Martin F."/>
        </authorList>
    </citation>
    <scope>NUCLEOTIDE SEQUENCE [LARGE SCALE GENOMIC DNA]</scope>
    <source>
        <strain evidence="2">UH-Slu-Lm8-n1</strain>
    </source>
</reference>
<proteinExistence type="predicted"/>
<evidence type="ECO:0000313" key="1">
    <source>
        <dbReference type="EMBL" id="KIK41813.1"/>
    </source>
</evidence>
<dbReference type="AlphaFoldDB" id="A0A0D0BET4"/>
<name>A0A0D0BET4_9AGAM</name>
<reference evidence="1 2" key="1">
    <citation type="submission" date="2014-04" db="EMBL/GenBank/DDBJ databases">
        <authorList>
            <consortium name="DOE Joint Genome Institute"/>
            <person name="Kuo A."/>
            <person name="Ruytinx J."/>
            <person name="Rineau F."/>
            <person name="Colpaert J."/>
            <person name="Kohler A."/>
            <person name="Nagy L.G."/>
            <person name="Floudas D."/>
            <person name="Copeland A."/>
            <person name="Barry K.W."/>
            <person name="Cichocki N."/>
            <person name="Veneault-Fourrey C."/>
            <person name="LaButti K."/>
            <person name="Lindquist E.A."/>
            <person name="Lipzen A."/>
            <person name="Lundell T."/>
            <person name="Morin E."/>
            <person name="Murat C."/>
            <person name="Sun H."/>
            <person name="Tunlid A."/>
            <person name="Henrissat B."/>
            <person name="Grigoriev I.V."/>
            <person name="Hibbett D.S."/>
            <person name="Martin F."/>
            <person name="Nordberg H.P."/>
            <person name="Cantor M.N."/>
            <person name="Hua S.X."/>
        </authorList>
    </citation>
    <scope>NUCLEOTIDE SEQUENCE [LARGE SCALE GENOMIC DNA]</scope>
    <source>
        <strain evidence="1 2">UH-Slu-Lm8-n1</strain>
    </source>
</reference>
<dbReference type="HOGENOM" id="CLU_2122683_0_0_1"/>
<dbReference type="InParanoid" id="A0A0D0BET4"/>
<sequence length="114" mass="12607">MVSCEHCEALARRAPPDESARPLIYLVWPLKGVPTVVSVHASNSWIILAVPSLAKLNATKMFLFLFVQNIGADMGPSPFNPPVFTSNFCDWTSQTSKHVPSHNSTASFFEFVKK</sequence>